<dbReference type="EMBL" id="NDYN01000004">
    <property type="protein sequence ID" value="OUT08152.1"/>
    <property type="molecule type" value="Genomic_DNA"/>
</dbReference>
<evidence type="ECO:0000313" key="3">
    <source>
        <dbReference type="Proteomes" id="UP000196317"/>
    </source>
</evidence>
<keyword evidence="1" id="KW-0472">Membrane</keyword>
<evidence type="ECO:0000256" key="1">
    <source>
        <dbReference type="SAM" id="Phobius"/>
    </source>
</evidence>
<dbReference type="RefSeq" id="WP_087583043.1">
    <property type="nucleotide sequence ID" value="NZ_NDYN01000004.1"/>
</dbReference>
<proteinExistence type="predicted"/>
<dbReference type="AlphaFoldDB" id="A0A1Y5MR71"/>
<protein>
    <recommendedName>
        <fullName evidence="4">DUF304 domain-containing protein</fullName>
    </recommendedName>
</protein>
<comment type="caution">
    <text evidence="2">The sequence shown here is derived from an EMBL/GenBank/DDBJ whole genome shotgun (WGS) entry which is preliminary data.</text>
</comment>
<reference evidence="2 3" key="1">
    <citation type="submission" date="2017-04" db="EMBL/GenBank/DDBJ databases">
        <title>Complete genome of Campylobacter concisus ATCC 33237T and draft genomes for an additional eight well characterized C. concisus strains.</title>
        <authorList>
            <person name="Cornelius A.J."/>
            <person name="Miller W.G."/>
            <person name="Lastovica A.J."/>
            <person name="On S.L."/>
            <person name="French N.P."/>
            <person name="Vandenberg O."/>
            <person name="Biggs P.J."/>
        </authorList>
    </citation>
    <scope>NUCLEOTIDE SEQUENCE [LARGE SCALE GENOMIC DNA]</scope>
    <source>
        <strain evidence="2 3">CCUG 19995</strain>
    </source>
</reference>
<name>A0A1Y5MR71_9BACT</name>
<feature type="transmembrane region" description="Helical" evidence="1">
    <location>
        <begin position="45"/>
        <end position="72"/>
    </location>
</feature>
<dbReference type="Proteomes" id="UP000196317">
    <property type="component" value="Unassembled WGS sequence"/>
</dbReference>
<evidence type="ECO:0000313" key="2">
    <source>
        <dbReference type="EMBL" id="OUT08152.1"/>
    </source>
</evidence>
<keyword evidence="1" id="KW-0812">Transmembrane</keyword>
<organism evidence="2 3">
    <name type="scientific">Campylobacter concisus</name>
    <dbReference type="NCBI Taxonomy" id="199"/>
    <lineage>
        <taxon>Bacteria</taxon>
        <taxon>Pseudomonadati</taxon>
        <taxon>Campylobacterota</taxon>
        <taxon>Epsilonproteobacteria</taxon>
        <taxon>Campylobacterales</taxon>
        <taxon>Campylobacteraceae</taxon>
        <taxon>Campylobacter</taxon>
    </lineage>
</organism>
<sequence>MDSNQEKPVLVIKRTRIFGSVFNAFIGFLTIFISIFLLLSGEVRLAIFGGILLLLAFFAYILPLMLQSVIFYDNFFIAKYKFWSQTIKYTEVKYLWYYKYFTNKFFFIRLKFGVKFLECFGSIIVDIYSFDKCDLKKVINIFQNKNLYKEFWYTGNLNEI</sequence>
<evidence type="ECO:0008006" key="4">
    <source>
        <dbReference type="Google" id="ProtNLM"/>
    </source>
</evidence>
<gene>
    <name evidence="2" type="ORF">B9N65_04970</name>
</gene>
<feature type="transmembrane region" description="Helical" evidence="1">
    <location>
        <begin position="21"/>
        <end position="39"/>
    </location>
</feature>
<keyword evidence="1" id="KW-1133">Transmembrane helix</keyword>
<accession>A0A1Y5MR71</accession>